<keyword evidence="2" id="KW-1185">Reference proteome</keyword>
<gene>
    <name evidence="1" type="ORF">LS72_007505</name>
</gene>
<evidence type="ECO:0000313" key="1">
    <source>
        <dbReference type="EMBL" id="TLE14964.1"/>
    </source>
</evidence>
<evidence type="ECO:0000313" key="2">
    <source>
        <dbReference type="Proteomes" id="UP000029920"/>
    </source>
</evidence>
<protein>
    <submittedName>
        <fullName evidence="1">Uncharacterized protein</fullName>
    </submittedName>
</protein>
<dbReference type="AlphaFoldDB" id="A0A4U8UGA2"/>
<dbReference type="RefSeq" id="WP_138155240.1">
    <property type="nucleotide sequence ID" value="NZ_JRPC02000019.1"/>
</dbReference>
<proteinExistence type="predicted"/>
<comment type="caution">
    <text evidence="1">The sequence shown here is derived from an EMBL/GenBank/DDBJ whole genome shotgun (WGS) entry which is preliminary data.</text>
</comment>
<accession>A0A4U8UGA2</accession>
<dbReference type="Proteomes" id="UP000029920">
    <property type="component" value="Unassembled WGS sequence"/>
</dbReference>
<reference evidence="1 2" key="1">
    <citation type="journal article" date="2014" name="Genome Announc.">
        <title>Draft genome sequences of eight enterohepatic helicobacter species isolated from both laboratory and wild rodents.</title>
        <authorList>
            <person name="Sheh A."/>
            <person name="Shen Z."/>
            <person name="Fox J.G."/>
        </authorList>
    </citation>
    <scope>NUCLEOTIDE SEQUENCE [LARGE SCALE GENOMIC DNA]</scope>
    <source>
        <strain evidence="1 2">MIT-03-7007</strain>
    </source>
</reference>
<organism evidence="1 2">
    <name type="scientific">Helicobacter apodemus</name>
    <dbReference type="NCBI Taxonomy" id="135569"/>
    <lineage>
        <taxon>Bacteria</taxon>
        <taxon>Pseudomonadati</taxon>
        <taxon>Campylobacterota</taxon>
        <taxon>Epsilonproteobacteria</taxon>
        <taxon>Campylobacterales</taxon>
        <taxon>Helicobacteraceae</taxon>
        <taxon>Helicobacter</taxon>
    </lineage>
</organism>
<sequence>MKKAIIVGGSFYHDYLFKACGGKFGEIFDTKIYLPDLYKEDLSSFDYVVISSRLNPKFLMQNANKFLEFINNGGHIVLLGGAEVEFLPHLHYQSSEVNFWWWVHKGADLPLYAFDASHQLWDFLRVGECKWHYHGVFKENEKYEKILVNEIGEAIICKSHHFKGNLYLTSLDPDFHIGQGFMPVTIPFLDKYMQWIESDILGTK</sequence>
<dbReference type="EMBL" id="JRPC02000019">
    <property type="protein sequence ID" value="TLE14964.1"/>
    <property type="molecule type" value="Genomic_DNA"/>
</dbReference>
<name>A0A4U8UGA2_9HELI</name>